<feature type="domain" description="Peptidase C14 caspase" evidence="1">
    <location>
        <begin position="11"/>
        <end position="223"/>
    </location>
</feature>
<name>A0ABS6CHI3_9ACTN</name>
<evidence type="ECO:0000313" key="5">
    <source>
        <dbReference type="Proteomes" id="UP000720508"/>
    </source>
</evidence>
<accession>A0ABS6CHI3</accession>
<dbReference type="Proteomes" id="UP000720508">
    <property type="component" value="Unassembled WGS sequence"/>
</dbReference>
<protein>
    <submittedName>
        <fullName evidence="4">Caspase family protein</fullName>
    </submittedName>
</protein>
<evidence type="ECO:0000259" key="2">
    <source>
        <dbReference type="Pfam" id="PF19916"/>
    </source>
</evidence>
<dbReference type="InterPro" id="IPR045555">
    <property type="entry name" value="VMAP-M0"/>
</dbReference>
<dbReference type="Pfam" id="PF20028">
    <property type="entry name" value="VMAP-C"/>
    <property type="match status" value="1"/>
</dbReference>
<dbReference type="RefSeq" id="WP_216343428.1">
    <property type="nucleotide sequence ID" value="NZ_JAHLEM010000224.1"/>
</dbReference>
<evidence type="ECO:0000259" key="3">
    <source>
        <dbReference type="Pfam" id="PF20028"/>
    </source>
</evidence>
<proteinExistence type="predicted"/>
<feature type="domain" description="vWA-MoxR associated protein middle region 0" evidence="2">
    <location>
        <begin position="383"/>
        <end position="483"/>
    </location>
</feature>
<feature type="domain" description="vWA-MoxR associated protein C-terminal" evidence="3">
    <location>
        <begin position="526"/>
        <end position="743"/>
    </location>
</feature>
<reference evidence="4 5" key="1">
    <citation type="submission" date="2021-06" db="EMBL/GenBank/DDBJ databases">
        <authorList>
            <person name="Pan X."/>
        </authorList>
    </citation>
    <scope>NUCLEOTIDE SEQUENCE [LARGE SCALE GENOMIC DNA]</scope>
    <source>
        <strain evidence="4 5">4503</strain>
    </source>
</reference>
<dbReference type="EMBL" id="JAHLEM010000224">
    <property type="protein sequence ID" value="MBU3866388.1"/>
    <property type="molecule type" value="Genomic_DNA"/>
</dbReference>
<gene>
    <name evidence="4" type="ORF">KN815_20645</name>
</gene>
<dbReference type="Pfam" id="PF19916">
    <property type="entry name" value="VMAP-M0"/>
    <property type="match status" value="1"/>
</dbReference>
<organism evidence="4 5">
    <name type="scientific">Streptomyces niphimycinicus</name>
    <dbReference type="NCBI Taxonomy" id="2842201"/>
    <lineage>
        <taxon>Bacteria</taxon>
        <taxon>Bacillati</taxon>
        <taxon>Actinomycetota</taxon>
        <taxon>Actinomycetes</taxon>
        <taxon>Kitasatosporales</taxon>
        <taxon>Streptomycetaceae</taxon>
        <taxon>Streptomyces</taxon>
    </lineage>
</organism>
<dbReference type="InterPro" id="IPR011600">
    <property type="entry name" value="Pept_C14_caspase"/>
</dbReference>
<comment type="caution">
    <text evidence="4">The sequence shown here is derived from an EMBL/GenBank/DDBJ whole genome shotgun (WGS) entry which is preliminary data.</text>
</comment>
<dbReference type="Pfam" id="PF00656">
    <property type="entry name" value="Peptidase_C14"/>
    <property type="match status" value="1"/>
</dbReference>
<dbReference type="InterPro" id="IPR045450">
    <property type="entry name" value="VMAP_C"/>
</dbReference>
<sequence length="756" mass="83873">MTAVEHDWRRTHAVIVAVERYNGSDALNLDGPVHDAIGMRKWLTRRGVPPENIQLLASPMERNRAALEAAHPDYRPAERANVRKVFREGLSHIDGDDWLWVYWAGHGVQARGGRWSLLYPETSDTDLQGLDADSLVDLVRTDHLRWDAVDRVTVVIDACRQALPPGSHEFADIPQPLTDWPQTRSDRPVFWMRACQAGAVAMEQDGAGRFTSALLRQLEAAGADADADGDGGGDPDGAGLDLDRVWRGVQDEFAQMRATGSSRQYPTMHVINWEQGERTVRLGPPAPPLDPEKRRFRETLVLEASGLLGADPAGSAGRVAARLCEQFTTGPPATTPPSAEELVDWALENPHGTVTLLAELSTHAPVRTEIRKACHVLQDQWLTRAEYTELVALLGRLDERGRYDVAEEARALFGLVDLSFHDPAVLADGLEELLPKPDQLPQLLRVVERFAAVDEGAVAADLRAWSLRCAERLGLKGQLMERRGEAEEYAEGVKAAGLAQDQGAPPSDGWGSIQIRLHPPSGAGQRRRYEVWTRRGEDVNALAKEDTPASLEEIQRDIDGLLSAHARTRDTLVEFFVASTDLELAVHRWQLDADKPLERSLGTDYPVVVRCTELRDNQRHVWKRRWERVDSAGTEDLEWLPAHLDTFKQVHGVLQGQEDAPGVVLTTPSRARSDVFNACLFDGVPVLIWHGEAEAAAARAELTALLGTERLRSLPQHLRKLRSASEADESHHGRHMALLWDDPHRPLPDQLDLSAP</sequence>
<evidence type="ECO:0000259" key="1">
    <source>
        <dbReference type="Pfam" id="PF00656"/>
    </source>
</evidence>
<evidence type="ECO:0000313" key="4">
    <source>
        <dbReference type="EMBL" id="MBU3866388.1"/>
    </source>
</evidence>
<keyword evidence="5" id="KW-1185">Reference proteome</keyword>